<feature type="non-terminal residue" evidence="2">
    <location>
        <position position="333"/>
    </location>
</feature>
<keyword evidence="2" id="KW-0808">Transferase</keyword>
<dbReference type="SUPFAM" id="SSF53613">
    <property type="entry name" value="Ribokinase-like"/>
    <property type="match status" value="1"/>
</dbReference>
<dbReference type="InterPro" id="IPR011611">
    <property type="entry name" value="PfkB_dom"/>
</dbReference>
<dbReference type="InterPro" id="IPR029056">
    <property type="entry name" value="Ribokinase-like"/>
</dbReference>
<dbReference type="PANTHER" id="PTHR46969:SF1">
    <property type="entry name" value="BIFUNCTIONAL PROTEIN HLDE"/>
    <property type="match status" value="1"/>
</dbReference>
<dbReference type="AlphaFoldDB" id="A0A6J4SN72"/>
<dbReference type="GO" id="GO:0033786">
    <property type="term" value="F:heptose-1-phosphate adenylyltransferase activity"/>
    <property type="evidence" value="ECO:0007669"/>
    <property type="project" value="TreeGrafter"/>
</dbReference>
<dbReference type="Pfam" id="PF00294">
    <property type="entry name" value="PfkB"/>
    <property type="match status" value="1"/>
</dbReference>
<accession>A0A6J4SN72</accession>
<dbReference type="EMBL" id="CADCVU010000098">
    <property type="protein sequence ID" value="CAA9498627.1"/>
    <property type="molecule type" value="Genomic_DNA"/>
</dbReference>
<name>A0A6J4SN72_9ACTN</name>
<protein>
    <submittedName>
        <fullName evidence="2">ADP-heptose synthase / D-glycero-beta-D-manno-heptose 7-phosphate kinase</fullName>
        <ecNumber evidence="2">2.7.-.-</ecNumber>
    </submittedName>
</protein>
<dbReference type="Gene3D" id="3.40.1190.20">
    <property type="match status" value="1"/>
</dbReference>
<dbReference type="PANTHER" id="PTHR46969">
    <property type="entry name" value="BIFUNCTIONAL PROTEIN HLDE"/>
    <property type="match status" value="1"/>
</dbReference>
<dbReference type="GO" id="GO:0033785">
    <property type="term" value="F:heptose 7-phosphate kinase activity"/>
    <property type="evidence" value="ECO:0007669"/>
    <property type="project" value="TreeGrafter"/>
</dbReference>
<sequence length="333" mass="33120">MSPRNAAPLVVVGDALLDRDLEGRVERLSPEAPVPVVDDPVERARPGGAGLAAALAAADGERPVQLVTALADDEPADELRELLAAAGVEVVDVGLAGATPEKVRIRGGGRTLLRLDRGGRGEAEVGVRVRGLAEARKAISGAGGVLVSDYGRGVAGLGVMREAVRAMPPQSPLVWDPHPRGAEPVAGALLVTPNAAEAARFCPVAGRDGEGADAQRAAELARRWRAAYVCLTRGASGALMAGAEGPPLVVPASSAGEAADPCGAGDRFAARAAMLLAGGELPSAAVAGAVAAASEFVAAGGAARMGGFGAAPSPADGSVDRFGEQAALALSAR</sequence>
<organism evidence="2">
    <name type="scientific">uncultured Solirubrobacterales bacterium</name>
    <dbReference type="NCBI Taxonomy" id="768556"/>
    <lineage>
        <taxon>Bacteria</taxon>
        <taxon>Bacillati</taxon>
        <taxon>Actinomycetota</taxon>
        <taxon>Thermoleophilia</taxon>
        <taxon>Solirubrobacterales</taxon>
        <taxon>environmental samples</taxon>
    </lineage>
</organism>
<evidence type="ECO:0000313" key="2">
    <source>
        <dbReference type="EMBL" id="CAA9498627.1"/>
    </source>
</evidence>
<gene>
    <name evidence="2" type="ORF">AVDCRST_MAG45-1149</name>
</gene>
<reference evidence="2" key="1">
    <citation type="submission" date="2020-02" db="EMBL/GenBank/DDBJ databases">
        <authorList>
            <person name="Meier V. D."/>
        </authorList>
    </citation>
    <scope>NUCLEOTIDE SEQUENCE</scope>
    <source>
        <strain evidence="2">AVDCRST_MAG45</strain>
    </source>
</reference>
<keyword evidence="2" id="KW-0418">Kinase</keyword>
<dbReference type="EC" id="2.7.-.-" evidence="2"/>
<proteinExistence type="predicted"/>
<evidence type="ECO:0000259" key="1">
    <source>
        <dbReference type="Pfam" id="PF00294"/>
    </source>
</evidence>
<feature type="domain" description="Carbohydrate kinase PfkB" evidence="1">
    <location>
        <begin position="9"/>
        <end position="303"/>
    </location>
</feature>
<dbReference type="GO" id="GO:0005829">
    <property type="term" value="C:cytosol"/>
    <property type="evidence" value="ECO:0007669"/>
    <property type="project" value="TreeGrafter"/>
</dbReference>